<evidence type="ECO:0008006" key="3">
    <source>
        <dbReference type="Google" id="ProtNLM"/>
    </source>
</evidence>
<evidence type="ECO:0000313" key="2">
    <source>
        <dbReference type="Proteomes" id="UP000783742"/>
    </source>
</evidence>
<reference evidence="1 2" key="1">
    <citation type="submission" date="2021-06" db="EMBL/GenBank/DDBJ databases">
        <authorList>
            <person name="Sun Q."/>
            <person name="Li D."/>
        </authorList>
    </citation>
    <scope>NUCLEOTIDE SEQUENCE [LARGE SCALE GENOMIC DNA]</scope>
    <source>
        <strain evidence="1 2">MSJ-1</strain>
    </source>
</reference>
<keyword evidence="2" id="KW-1185">Reference proteome</keyword>
<proteinExistence type="predicted"/>
<accession>A0ABS6FHJ7</accession>
<organism evidence="1 2">
    <name type="scientific">Peptoniphilus ovalis</name>
    <dbReference type="NCBI Taxonomy" id="2841503"/>
    <lineage>
        <taxon>Bacteria</taxon>
        <taxon>Bacillati</taxon>
        <taxon>Bacillota</taxon>
        <taxon>Tissierellia</taxon>
        <taxon>Tissierellales</taxon>
        <taxon>Peptoniphilaceae</taxon>
        <taxon>Peptoniphilus</taxon>
    </lineage>
</organism>
<dbReference type="Proteomes" id="UP000783742">
    <property type="component" value="Unassembled WGS sequence"/>
</dbReference>
<comment type="caution">
    <text evidence="1">The sequence shown here is derived from an EMBL/GenBank/DDBJ whole genome shotgun (WGS) entry which is preliminary data.</text>
</comment>
<protein>
    <recommendedName>
        <fullName evidence="3">Phage capsid family</fullName>
    </recommendedName>
</protein>
<dbReference type="NCBIfam" id="NF042927">
    <property type="entry name" value="capsid_Caudo_2"/>
    <property type="match status" value="1"/>
</dbReference>
<gene>
    <name evidence="1" type="ORF">KQI68_07335</name>
</gene>
<evidence type="ECO:0000313" key="1">
    <source>
        <dbReference type="EMBL" id="MBU5669652.1"/>
    </source>
</evidence>
<dbReference type="EMBL" id="JAHLQO010000004">
    <property type="protein sequence ID" value="MBU5669652.1"/>
    <property type="molecule type" value="Genomic_DNA"/>
</dbReference>
<sequence length="310" mass="34852">MAKTFLEIAEAYKNRQIDSNDKDIKNIEEYLMELASTEDGRNEIAEIIGVYLQDSMNTIDIAPMITDSKHFNLGDRPEFRLKKKGIKAYWIAPNSTTPKTRNYQETLSMDFETLSVRPECLLDELKAGRVSSLAELLADGQEALRNAIVAKIFTILGQVYNETNNAEYLTVCTTKLEKSAIEEAIDKVTYRTGKKAVILGDKLLTNQIMGFEGYTNEANEEIRKNGTLGYFRGARIVGVNDVYDEALGKSLVPKNRLFIVSDKIGYSATHGDVKTGQENSIEDWSWNARIDMEWGIAITNPKGIQVIEVK</sequence>
<name>A0ABS6FHJ7_9FIRM</name>
<dbReference type="InterPro" id="IPR049994">
    <property type="entry name" value="Staley_37-like"/>
</dbReference>
<dbReference type="RefSeq" id="WP_216549486.1">
    <property type="nucleotide sequence ID" value="NZ_JAHLQO010000004.1"/>
</dbReference>